<reference evidence="2" key="1">
    <citation type="submission" date="2021-01" db="EMBL/GenBank/DDBJ databases">
        <authorList>
            <person name="Corre E."/>
            <person name="Pelletier E."/>
            <person name="Niang G."/>
            <person name="Scheremetjew M."/>
            <person name="Finn R."/>
            <person name="Kale V."/>
            <person name="Holt S."/>
            <person name="Cochrane G."/>
            <person name="Meng A."/>
            <person name="Brown T."/>
            <person name="Cohen L."/>
        </authorList>
    </citation>
    <scope>NUCLEOTIDE SEQUENCE</scope>
    <source>
        <strain evidence="2">NIES-381</strain>
    </source>
</reference>
<feature type="region of interest" description="Disordered" evidence="1">
    <location>
        <begin position="562"/>
        <end position="590"/>
    </location>
</feature>
<feature type="compositionally biased region" description="Polar residues" evidence="1">
    <location>
        <begin position="203"/>
        <end position="213"/>
    </location>
</feature>
<dbReference type="EMBL" id="HBGA01115566">
    <property type="protein sequence ID" value="CAD9031886.1"/>
    <property type="molecule type" value="Transcribed_RNA"/>
</dbReference>
<proteinExistence type="predicted"/>
<feature type="compositionally biased region" description="Low complexity" evidence="1">
    <location>
        <begin position="151"/>
        <end position="184"/>
    </location>
</feature>
<feature type="compositionally biased region" description="Polar residues" evidence="1">
    <location>
        <begin position="289"/>
        <end position="300"/>
    </location>
</feature>
<accession>A0A7S1J3V6</accession>
<feature type="compositionally biased region" description="Acidic residues" evidence="1">
    <location>
        <begin position="272"/>
        <end position="288"/>
    </location>
</feature>
<dbReference type="AlphaFoldDB" id="A0A7S1J3V6"/>
<evidence type="ECO:0000256" key="1">
    <source>
        <dbReference type="SAM" id="MobiDB-lite"/>
    </source>
</evidence>
<feature type="region of interest" description="Disordered" evidence="1">
    <location>
        <begin position="270"/>
        <end position="324"/>
    </location>
</feature>
<protein>
    <submittedName>
        <fullName evidence="2">Uncharacterized protein</fullName>
    </submittedName>
</protein>
<feature type="region of interest" description="Disordered" evidence="1">
    <location>
        <begin position="134"/>
        <end position="257"/>
    </location>
</feature>
<feature type="compositionally biased region" description="Acidic residues" evidence="1">
    <location>
        <begin position="232"/>
        <end position="242"/>
    </location>
</feature>
<organism evidence="2">
    <name type="scientific">Eutreptiella gymnastica</name>
    <dbReference type="NCBI Taxonomy" id="73025"/>
    <lineage>
        <taxon>Eukaryota</taxon>
        <taxon>Discoba</taxon>
        <taxon>Euglenozoa</taxon>
        <taxon>Euglenida</taxon>
        <taxon>Spirocuta</taxon>
        <taxon>Euglenophyceae</taxon>
        <taxon>Eutreptiales</taxon>
        <taxon>Eutreptiaceae</taxon>
        <taxon>Eutreptiella</taxon>
    </lineage>
</organism>
<sequence length="675" mass="73171">MAQASPQDCEVLLTLAAATHLPCVASTERQLSVTLIVAGTTFTSEPVPSRPSIDLGNQKFTFPTMNPMGDVLRISIMESGSKPGTEEVADGHLALSSIKQPNQDIDIALNLSPSRDIPDGAHKPQLLLTIQAQGFPSKLPKPAPKKKRAPPSRLETPHRSSSSTQPSSPLRSRPPLSPLRSGSPHFSHTPSKRIRAGEPPSPLSTDSPSQMQIVAQLAKAGQLRVSQSYDTASEDLSDDSEPDTNSQGSPPKDTAHLERQGSVDAILKEVESDTDSEDVSEGDTESESDSNTGSETSSDSGAGAASEPIPASARRENDKGDAPSTMSVLADELLSGPQSPAPTSPIVGQVWLATNEVAVRNALQAEQAAACQVLTQQLAHSLHIHQLQRSMAWVLLESEAASREALCGVEAAERRSLGCLAAEARRVLQQVMDVLEDEARRRRLAMEENDAGRRGIQAQWDAQAAARQRAWTLEWQAGMWAEWLQQLSDTEQWQRTAIAHTEHEDIDAFHQMVAKAVEEDLRLQRQALKFIPKDRPPVGKLFASQVPEAASRLLARLNRPTREPVWKPGGSVDSNKVRDADAALKDPWKDPNQRTLTLNPQEYGSLLLAEAVKRGPQAAILRSAALRGKRPKRRVMSQYTTVTSSKGTRSMLQLGTNSVCQPTAETLTDLIDITC</sequence>
<name>A0A7S1J3V6_9EUGL</name>
<evidence type="ECO:0000313" key="2">
    <source>
        <dbReference type="EMBL" id="CAD9031886.1"/>
    </source>
</evidence>
<feature type="compositionally biased region" description="Basic and acidic residues" evidence="1">
    <location>
        <begin position="575"/>
        <end position="590"/>
    </location>
</feature>
<gene>
    <name evidence="2" type="ORF">EGYM00392_LOCUS43028</name>
</gene>